<dbReference type="VEuPathDB" id="FungiDB:MYCTH_2313210"/>
<evidence type="ECO:0000256" key="1">
    <source>
        <dbReference type="SAM" id="MobiDB-lite"/>
    </source>
</evidence>
<dbReference type="InterPro" id="IPR003615">
    <property type="entry name" value="HNH_nuc"/>
</dbReference>
<organism evidence="3 4">
    <name type="scientific">Thermothelomyces thermophilus (strain ATCC 42464 / BCRC 31852 / DSM 1799)</name>
    <name type="common">Sporotrichum thermophile</name>
    <dbReference type="NCBI Taxonomy" id="573729"/>
    <lineage>
        <taxon>Eukaryota</taxon>
        <taxon>Fungi</taxon>
        <taxon>Dikarya</taxon>
        <taxon>Ascomycota</taxon>
        <taxon>Pezizomycotina</taxon>
        <taxon>Sordariomycetes</taxon>
        <taxon>Sordariomycetidae</taxon>
        <taxon>Sordariales</taxon>
        <taxon>Chaetomiaceae</taxon>
        <taxon>Thermothelomyces</taxon>
    </lineage>
</organism>
<dbReference type="AlphaFoldDB" id="G2QNX6"/>
<feature type="domain" description="HNH nuclease" evidence="2">
    <location>
        <begin position="25"/>
        <end position="102"/>
    </location>
</feature>
<reference evidence="3 4" key="1">
    <citation type="journal article" date="2011" name="Nat. Biotechnol.">
        <title>Comparative genomic analysis of the thermophilic biomass-degrading fungi Myceliophthora thermophila and Thielavia terrestris.</title>
        <authorList>
            <person name="Berka R.M."/>
            <person name="Grigoriev I.V."/>
            <person name="Otillar R."/>
            <person name="Salamov A."/>
            <person name="Grimwood J."/>
            <person name="Reid I."/>
            <person name="Ishmael N."/>
            <person name="John T."/>
            <person name="Darmond C."/>
            <person name="Moisan M.-C."/>
            <person name="Henrissat B."/>
            <person name="Coutinho P.M."/>
            <person name="Lombard V."/>
            <person name="Natvig D.O."/>
            <person name="Lindquist E."/>
            <person name="Schmutz J."/>
            <person name="Lucas S."/>
            <person name="Harris P."/>
            <person name="Powlowski J."/>
            <person name="Bellemare A."/>
            <person name="Taylor D."/>
            <person name="Butler G."/>
            <person name="de Vries R.P."/>
            <person name="Allijn I.E."/>
            <person name="van den Brink J."/>
            <person name="Ushinsky S."/>
            <person name="Storms R."/>
            <person name="Powell A.J."/>
            <person name="Paulsen I.T."/>
            <person name="Elbourne L.D.H."/>
            <person name="Baker S.E."/>
            <person name="Magnuson J."/>
            <person name="LaBoissiere S."/>
            <person name="Clutterbuck A.J."/>
            <person name="Martinez D."/>
            <person name="Wogulis M."/>
            <person name="de Leon A.L."/>
            <person name="Rey M.W."/>
            <person name="Tsang A."/>
        </authorList>
    </citation>
    <scope>NUCLEOTIDE SEQUENCE [LARGE SCALE GENOMIC DNA]</scope>
    <source>
        <strain evidence="4">ATCC 42464 / BCRC 31852 / DSM 1799</strain>
    </source>
</reference>
<proteinExistence type="predicted"/>
<dbReference type="HOGENOM" id="CLU_1078426_0_0_1"/>
<evidence type="ECO:0000313" key="3">
    <source>
        <dbReference type="EMBL" id="AEO62152.1"/>
    </source>
</evidence>
<dbReference type="InParanoid" id="G2QNX6"/>
<protein>
    <recommendedName>
        <fullName evidence="2">HNH nuclease domain-containing protein</fullName>
    </recommendedName>
</protein>
<feature type="compositionally biased region" description="Basic and acidic residues" evidence="1">
    <location>
        <begin position="249"/>
        <end position="258"/>
    </location>
</feature>
<dbReference type="GeneID" id="11510104"/>
<dbReference type="OMA" id="HIVPFAM"/>
<evidence type="ECO:0000259" key="2">
    <source>
        <dbReference type="Pfam" id="PF13391"/>
    </source>
</evidence>
<gene>
    <name evidence="3" type="ORF">MYCTH_2313210</name>
</gene>
<accession>G2QNX6</accession>
<dbReference type="eggNOG" id="ENOG502S620">
    <property type="taxonomic scope" value="Eukaryota"/>
</dbReference>
<feature type="region of interest" description="Disordered" evidence="1">
    <location>
        <begin position="229"/>
        <end position="258"/>
    </location>
</feature>
<keyword evidence="4" id="KW-1185">Reference proteome</keyword>
<sequence length="258" mass="29123">MPVSSSSVTRSGIADRVKDRDGRVCVFSGVSDPEAAHIFPYSTIKDRNFGLISLILSQFWGSEKSMAWRRIFEDAAISNSPKNGISMSRQIHFWFDKTKFALKPLRQTPEGIVVQWHWLKESILKPLVHILPNEDILLQAGVTDRNWGKGLIAHRESGVRIQTGQTFLLRQHEDMPSWELLEIQWNLHRIAAICGAADVTDDYYYDFEDRDERGFDEVVAAKQRAIAARQANANEGDDSGNSDGGDGFNKSDSKDRRG</sequence>
<dbReference type="OrthoDB" id="4576390at2759"/>
<dbReference type="EMBL" id="CP003008">
    <property type="protein sequence ID" value="AEO62152.1"/>
    <property type="molecule type" value="Genomic_DNA"/>
</dbReference>
<dbReference type="Proteomes" id="UP000007322">
    <property type="component" value="Chromosome 7"/>
</dbReference>
<dbReference type="Pfam" id="PF13391">
    <property type="entry name" value="HNH_2"/>
    <property type="match status" value="1"/>
</dbReference>
<dbReference type="RefSeq" id="XP_003667397.1">
    <property type="nucleotide sequence ID" value="XM_003667349.1"/>
</dbReference>
<dbReference type="KEGG" id="mtm:MYCTH_2313210"/>
<name>G2QNX6_THET4</name>
<evidence type="ECO:0000313" key="4">
    <source>
        <dbReference type="Proteomes" id="UP000007322"/>
    </source>
</evidence>